<dbReference type="Proteomes" id="UP001229716">
    <property type="component" value="Unassembled WGS sequence"/>
</dbReference>
<accession>A0ABT7L2C2</accession>
<keyword evidence="1" id="KW-0614">Plasmid</keyword>
<comment type="caution">
    <text evidence="1">The sequence shown here is derived from an EMBL/GenBank/DDBJ whole genome shotgun (WGS) entry which is preliminary data.</text>
</comment>
<protein>
    <submittedName>
        <fullName evidence="1">Uncharacterized protein</fullName>
    </submittedName>
</protein>
<reference evidence="1 2" key="1">
    <citation type="journal article" date="2023" name="Int. J. Mol. Sci.">
        <title>Pathogenicity and Genomic Characterization of a Novel Genospecies, Bacillus shihchuchen, of the Bacillus cereus Group Isolated from Chinese Softshell Turtle (Pelodiscus sinensis).</title>
        <authorList>
            <person name="Cheng L.W."/>
            <person name="Byadgi O.V."/>
            <person name="Tsai C.E."/>
            <person name="Wang P.C."/>
            <person name="Chen S.C."/>
        </authorList>
    </citation>
    <scope>NUCLEOTIDE SEQUENCE [LARGE SCALE GENOMIC DNA]</scope>
    <source>
        <strain evidence="1 2">QF108-045</strain>
    </source>
</reference>
<keyword evidence="2" id="KW-1185">Reference proteome</keyword>
<gene>
    <name evidence="1" type="ORF">P6F46_28380</name>
</gene>
<sequence>MFEEYELQFVQGMEMIGGNQVTFGKSSDSNITGMKMIVPAKDGKSAYQIVITVSILNKAELEKVMLSMLK</sequence>
<name>A0ABT7L2C2_9BACI</name>
<evidence type="ECO:0000313" key="2">
    <source>
        <dbReference type="Proteomes" id="UP001229716"/>
    </source>
</evidence>
<evidence type="ECO:0000313" key="1">
    <source>
        <dbReference type="EMBL" id="MDL2419438.1"/>
    </source>
</evidence>
<proteinExistence type="predicted"/>
<geneLocation type="plasmid" evidence="1">
    <name>pBS01</name>
</geneLocation>
<organism evidence="1 2">
    <name type="scientific">Bacillus shihchuchen</name>
    <dbReference type="NCBI Taxonomy" id="3036942"/>
    <lineage>
        <taxon>Bacteria</taxon>
        <taxon>Bacillati</taxon>
        <taxon>Bacillota</taxon>
        <taxon>Bacilli</taxon>
        <taxon>Bacillales</taxon>
        <taxon>Bacillaceae</taxon>
        <taxon>Bacillus</taxon>
        <taxon>Bacillus cereus group</taxon>
    </lineage>
</organism>
<dbReference type="EMBL" id="JASWHZ010000002">
    <property type="protein sequence ID" value="MDL2419438.1"/>
    <property type="molecule type" value="Genomic_DNA"/>
</dbReference>